<accession>A0A318LJH6</accession>
<organism evidence="2 3">
    <name type="scientific">Prauserella flavalba</name>
    <dbReference type="NCBI Taxonomy" id="1477506"/>
    <lineage>
        <taxon>Bacteria</taxon>
        <taxon>Bacillati</taxon>
        <taxon>Actinomycetota</taxon>
        <taxon>Actinomycetes</taxon>
        <taxon>Pseudonocardiales</taxon>
        <taxon>Pseudonocardiaceae</taxon>
        <taxon>Prauserella</taxon>
    </lineage>
</organism>
<evidence type="ECO:0000313" key="3">
    <source>
        <dbReference type="Proteomes" id="UP000247892"/>
    </source>
</evidence>
<dbReference type="InterPro" id="IPR011037">
    <property type="entry name" value="Pyrv_Knase-like_insert_dom_sf"/>
</dbReference>
<dbReference type="PANTHER" id="PTHR36930">
    <property type="entry name" value="METAL-SULFUR CLUSTER BIOSYNTHESIS PROTEINS YUAD-RELATED"/>
    <property type="match status" value="1"/>
</dbReference>
<dbReference type="OrthoDB" id="9793178at2"/>
<keyword evidence="3" id="KW-1185">Reference proteome</keyword>
<evidence type="ECO:0000313" key="2">
    <source>
        <dbReference type="EMBL" id="PXY29748.1"/>
    </source>
</evidence>
<dbReference type="InterPro" id="IPR052716">
    <property type="entry name" value="MOSC_domain"/>
</dbReference>
<dbReference type="PROSITE" id="PS51340">
    <property type="entry name" value="MOSC"/>
    <property type="match status" value="1"/>
</dbReference>
<dbReference type="GO" id="GO:0030170">
    <property type="term" value="F:pyridoxal phosphate binding"/>
    <property type="evidence" value="ECO:0007669"/>
    <property type="project" value="InterPro"/>
</dbReference>
<proteinExistence type="predicted"/>
<dbReference type="SUPFAM" id="SSF50800">
    <property type="entry name" value="PK beta-barrel domain-like"/>
    <property type="match status" value="1"/>
</dbReference>
<dbReference type="Pfam" id="PF03473">
    <property type="entry name" value="MOSC"/>
    <property type="match status" value="1"/>
</dbReference>
<dbReference type="InterPro" id="IPR005302">
    <property type="entry name" value="MoCF_Sase_C"/>
</dbReference>
<reference evidence="2 3" key="1">
    <citation type="submission" date="2016-07" db="EMBL/GenBank/DDBJ databases">
        <title>Draft genome sequence of Prauserella sp. YIM 121212, isolated from alkaline soil.</title>
        <authorList>
            <person name="Ruckert C."/>
            <person name="Albersmeier A."/>
            <person name="Jiang C.-L."/>
            <person name="Jiang Y."/>
            <person name="Kalinowski J."/>
            <person name="Schneider O."/>
            <person name="Winkler A."/>
            <person name="Zotchev S.B."/>
        </authorList>
    </citation>
    <scope>NUCLEOTIDE SEQUENCE [LARGE SCALE GENOMIC DNA]</scope>
    <source>
        <strain evidence="2 3">YIM 121212</strain>
    </source>
</reference>
<sequence length="261" mass="28575">MTGHIRHLYVYPIKGLSAQPLDSVTLEAGRGVPHDRVFALARPEGRYVPGQTSPLPKDQFFMLARDERLAGLATRFDPASSVLTVDVRGHRVLEADLSSERGAEEVTAFFARVLDRPAERPPLLAHAEGRRFTDVSVVSDAMMNAISLINLDSVRDLEDRVGVPVDPLRFRANVYFDGLPPLSELDLVGKEFRIGELRLRGVLNTKRCAATEVDPVNAVRDIAVPRHLVQQYGHAELGCYAEVLSGGTIRPGDVISYGAAA</sequence>
<dbReference type="Proteomes" id="UP000247892">
    <property type="component" value="Unassembled WGS sequence"/>
</dbReference>
<dbReference type="PANTHER" id="PTHR36930:SF1">
    <property type="entry name" value="MOSC DOMAIN-CONTAINING PROTEIN"/>
    <property type="match status" value="1"/>
</dbReference>
<dbReference type="Pfam" id="PF03476">
    <property type="entry name" value="MOSC_N"/>
    <property type="match status" value="1"/>
</dbReference>
<dbReference type="Gene3D" id="2.40.33.20">
    <property type="entry name" value="PK beta-barrel domain-like"/>
    <property type="match status" value="1"/>
</dbReference>
<dbReference type="EMBL" id="MASU01000008">
    <property type="protein sequence ID" value="PXY29748.1"/>
    <property type="molecule type" value="Genomic_DNA"/>
</dbReference>
<dbReference type="AlphaFoldDB" id="A0A318LJH6"/>
<dbReference type="GO" id="GO:0030151">
    <property type="term" value="F:molybdenum ion binding"/>
    <property type="evidence" value="ECO:0007669"/>
    <property type="project" value="InterPro"/>
</dbReference>
<comment type="caution">
    <text evidence="2">The sequence shown here is derived from an EMBL/GenBank/DDBJ whole genome shotgun (WGS) entry which is preliminary data.</text>
</comment>
<dbReference type="GO" id="GO:0003824">
    <property type="term" value="F:catalytic activity"/>
    <property type="evidence" value="ECO:0007669"/>
    <property type="project" value="InterPro"/>
</dbReference>
<name>A0A318LJH6_9PSEU</name>
<feature type="domain" description="MOSC" evidence="1">
    <location>
        <begin position="111"/>
        <end position="258"/>
    </location>
</feature>
<evidence type="ECO:0000259" key="1">
    <source>
        <dbReference type="PROSITE" id="PS51340"/>
    </source>
</evidence>
<protein>
    <recommendedName>
        <fullName evidence="1">MOSC domain-containing protein</fullName>
    </recommendedName>
</protein>
<gene>
    <name evidence="2" type="ORF">BA062_21485</name>
</gene>
<dbReference type="InterPro" id="IPR005303">
    <property type="entry name" value="MOCOS_middle"/>
</dbReference>
<dbReference type="RefSeq" id="WP_110339565.1">
    <property type="nucleotide sequence ID" value="NZ_JBHVKT010000009.1"/>
</dbReference>